<dbReference type="EMBL" id="JARXNH020000057">
    <property type="protein sequence ID" value="MEK0250347.1"/>
    <property type="molecule type" value="Genomic_DNA"/>
</dbReference>
<reference evidence="2 3" key="1">
    <citation type="submission" date="2024-03" db="EMBL/GenBank/DDBJ databases">
        <title>Two novel Raoultella species associated with bleeding cankers of broadleaf hosts, Raoultella scottia sp. nov. and Raoultella lignicola sp. nov.</title>
        <authorList>
            <person name="Brady C.L."/>
        </authorList>
    </citation>
    <scope>NUCLEOTIDE SEQUENCE [LARGE SCALE GENOMIC DNA]</scope>
    <source>
        <strain evidence="2 3">BAC 10a-01-01</strain>
    </source>
</reference>
<sequence length="45" mass="4596">MSSTGREIPGHDGLKQYRAANTAGDVTALPAESDPGQGIQRATVA</sequence>
<keyword evidence="3" id="KW-1185">Reference proteome</keyword>
<evidence type="ECO:0000313" key="3">
    <source>
        <dbReference type="Proteomes" id="UP001334005"/>
    </source>
</evidence>
<proteinExistence type="predicted"/>
<accession>A0ABU8Z9W4</accession>
<name>A0ABU8Z9W4_9ENTR</name>
<evidence type="ECO:0000256" key="1">
    <source>
        <dbReference type="SAM" id="MobiDB-lite"/>
    </source>
</evidence>
<gene>
    <name evidence="2" type="ORF">QFI66_019870</name>
</gene>
<evidence type="ECO:0000313" key="2">
    <source>
        <dbReference type="EMBL" id="MEK0250347.1"/>
    </source>
</evidence>
<dbReference type="RefSeq" id="WP_331835468.1">
    <property type="nucleotide sequence ID" value="NZ_JARXNH020000057.1"/>
</dbReference>
<comment type="caution">
    <text evidence="2">The sequence shown here is derived from an EMBL/GenBank/DDBJ whole genome shotgun (WGS) entry which is preliminary data.</text>
</comment>
<organism evidence="2 3">
    <name type="scientific">Raoultella scottii</name>
    <dbReference type="NCBI Taxonomy" id="3040937"/>
    <lineage>
        <taxon>Bacteria</taxon>
        <taxon>Pseudomonadati</taxon>
        <taxon>Pseudomonadota</taxon>
        <taxon>Gammaproteobacteria</taxon>
        <taxon>Enterobacterales</taxon>
        <taxon>Enterobacteriaceae</taxon>
        <taxon>Klebsiella/Raoultella group</taxon>
        <taxon>Raoultella</taxon>
    </lineage>
</organism>
<protein>
    <submittedName>
        <fullName evidence="2">Uncharacterized protein</fullName>
    </submittedName>
</protein>
<dbReference type="Proteomes" id="UP001334005">
    <property type="component" value="Unassembled WGS sequence"/>
</dbReference>
<feature type="region of interest" description="Disordered" evidence="1">
    <location>
        <begin position="1"/>
        <end position="45"/>
    </location>
</feature>